<name>A0A7W3NC41_PRIAR</name>
<dbReference type="RefSeq" id="WP_230933660.1">
    <property type="nucleotide sequence ID" value="NZ_CP129007.1"/>
</dbReference>
<comment type="caution">
    <text evidence="2">The sequence shown here is derived from an EMBL/GenBank/DDBJ whole genome shotgun (WGS) entry which is preliminary data.</text>
</comment>
<organism evidence="2 3">
    <name type="scientific">Priestia aryabhattai</name>
    <name type="common">Bacillus aryabhattai</name>
    <dbReference type="NCBI Taxonomy" id="412384"/>
    <lineage>
        <taxon>Bacteria</taxon>
        <taxon>Bacillati</taxon>
        <taxon>Bacillota</taxon>
        <taxon>Bacilli</taxon>
        <taxon>Bacillales</taxon>
        <taxon>Bacillaceae</taxon>
        <taxon>Priestia</taxon>
    </lineage>
</organism>
<dbReference type="GeneID" id="64145576"/>
<evidence type="ECO:0000313" key="3">
    <source>
        <dbReference type="Proteomes" id="UP000543174"/>
    </source>
</evidence>
<proteinExistence type="predicted"/>
<protein>
    <submittedName>
        <fullName evidence="2">Uncharacterized protein</fullName>
    </submittedName>
</protein>
<reference evidence="2" key="1">
    <citation type="submission" date="2020-08" db="EMBL/GenBank/DDBJ databases">
        <title>Functional genomics of gut bacteria from endangered species of beetles.</title>
        <authorList>
            <person name="Carlos-Shanley C."/>
        </authorList>
    </citation>
    <scope>NUCLEOTIDE SEQUENCE [LARGE SCALE GENOMIC DNA]</scope>
    <source>
        <strain evidence="2">S00060</strain>
    </source>
</reference>
<dbReference type="EMBL" id="JACJHT010000003">
    <property type="protein sequence ID" value="MBA9040195.1"/>
    <property type="molecule type" value="Genomic_DNA"/>
</dbReference>
<gene>
    <name evidence="2" type="ORF">HNP21_003305</name>
</gene>
<accession>A0A7W3NC41</accession>
<feature type="signal peptide" evidence="1">
    <location>
        <begin position="1"/>
        <end position="20"/>
    </location>
</feature>
<dbReference type="AlphaFoldDB" id="A0A7W3NC41"/>
<feature type="chain" id="PRO_5039236031" evidence="1">
    <location>
        <begin position="21"/>
        <end position="109"/>
    </location>
</feature>
<keyword evidence="3" id="KW-1185">Reference proteome</keyword>
<evidence type="ECO:0000256" key="1">
    <source>
        <dbReference type="SAM" id="SignalP"/>
    </source>
</evidence>
<keyword evidence="1" id="KW-0732">Signal</keyword>
<dbReference type="Proteomes" id="UP000543174">
    <property type="component" value="Unassembled WGS sequence"/>
</dbReference>
<sequence length="109" mass="12515">MMKNVWMSLLLCMIFCLPFASLPDKFIDNDFEKVKVTKSSVQHYTDIVHMSPGAKHSVKQIGSLIQSVIVTFALVWTSAKLIIPTHQIAYFILKKTLFYPKIFQSSYLN</sequence>
<evidence type="ECO:0000313" key="2">
    <source>
        <dbReference type="EMBL" id="MBA9040195.1"/>
    </source>
</evidence>